<dbReference type="KEGG" id="vab:WPS_06770"/>
<proteinExistence type="predicted"/>
<accession>A0AAN1XTK8</accession>
<dbReference type="AlphaFoldDB" id="A0AAN1XTK8"/>
<dbReference type="RefSeq" id="WP_317996447.1">
    <property type="nucleotide sequence ID" value="NZ_AP025523.1"/>
</dbReference>
<organism evidence="1 2">
    <name type="scientific">Vulcanimicrobium alpinum</name>
    <dbReference type="NCBI Taxonomy" id="3016050"/>
    <lineage>
        <taxon>Bacteria</taxon>
        <taxon>Bacillati</taxon>
        <taxon>Vulcanimicrobiota</taxon>
        <taxon>Vulcanimicrobiia</taxon>
        <taxon>Vulcanimicrobiales</taxon>
        <taxon>Vulcanimicrobiaceae</taxon>
        <taxon>Vulcanimicrobium</taxon>
    </lineage>
</organism>
<reference evidence="1 2" key="1">
    <citation type="journal article" date="2022" name="ISME Commun">
        <title>Vulcanimicrobium alpinus gen. nov. sp. nov., the first cultivated representative of the candidate phylum 'Eremiobacterota', is a metabolically versatile aerobic anoxygenic phototroph.</title>
        <authorList>
            <person name="Yabe S."/>
            <person name="Muto K."/>
            <person name="Abe K."/>
            <person name="Yokota A."/>
            <person name="Staudigel H."/>
            <person name="Tebo B.M."/>
        </authorList>
    </citation>
    <scope>NUCLEOTIDE SEQUENCE [LARGE SCALE GENOMIC DNA]</scope>
    <source>
        <strain evidence="1 2">WC8-2</strain>
    </source>
</reference>
<dbReference type="Proteomes" id="UP001317532">
    <property type="component" value="Chromosome"/>
</dbReference>
<gene>
    <name evidence="1" type="ORF">WPS_06770</name>
</gene>
<keyword evidence="2" id="KW-1185">Reference proteome</keyword>
<evidence type="ECO:0000313" key="2">
    <source>
        <dbReference type="Proteomes" id="UP001317532"/>
    </source>
</evidence>
<name>A0AAN1XTK8_UNVUL</name>
<dbReference type="EMBL" id="AP025523">
    <property type="protein sequence ID" value="BDE05401.1"/>
    <property type="molecule type" value="Genomic_DNA"/>
</dbReference>
<evidence type="ECO:0000313" key="1">
    <source>
        <dbReference type="EMBL" id="BDE05401.1"/>
    </source>
</evidence>
<sequence length="107" mass="11744">MQMRPNLNFAGYASDVLAHYHAAFGSDLEIIRFAGSPAAEHVPADWGERILYQPREKIGAWFANCPFSTVFGRSADPSKPVAERFISKTPLGSASLRIMSRPSDCVS</sequence>
<protein>
    <submittedName>
        <fullName evidence="1">Uncharacterized protein</fullName>
    </submittedName>
</protein>